<comment type="subcellular location">
    <subcellularLocation>
        <location evidence="1">Cell inner membrane</location>
        <topology evidence="1">Single-pass membrane protein</topology>
    </subcellularLocation>
</comment>
<evidence type="ECO:0000256" key="4">
    <source>
        <dbReference type="ARBA" id="ARBA00022481"/>
    </source>
</evidence>
<feature type="region of interest" description="Disordered" evidence="11">
    <location>
        <begin position="1"/>
        <end position="31"/>
    </location>
</feature>
<evidence type="ECO:0000256" key="10">
    <source>
        <dbReference type="ARBA" id="ARBA00030775"/>
    </source>
</evidence>
<dbReference type="Pfam" id="PF07963">
    <property type="entry name" value="N_methyl"/>
    <property type="match status" value="1"/>
</dbReference>
<dbReference type="InterPro" id="IPR022346">
    <property type="entry name" value="T2SS_GspH"/>
</dbReference>
<keyword evidence="4" id="KW-0488">Methylation</keyword>
<sequence length="178" mass="18465">MPISAIGSRTECSGQGRSAASRDPASAGAISRPRENGFTLIELMIVLAIMGLVATGVIVAMPDPRGRLSHEAERFAARTVAARDLAILQGLPVAVRVTAQGYAFDQRKGGAWAPIPDSEFRSRPWSRGTTALVGQGGTIRTAFDATGQPSAPASITLTRGGERVRVAIAVDGGVRVGT</sequence>
<protein>
    <recommendedName>
        <fullName evidence="2">Type II secretion system protein H</fullName>
    </recommendedName>
    <alternativeName>
        <fullName evidence="10">General secretion pathway protein H</fullName>
    </alternativeName>
</protein>
<evidence type="ECO:0000313" key="15">
    <source>
        <dbReference type="Proteomes" id="UP000441389"/>
    </source>
</evidence>
<evidence type="ECO:0000256" key="3">
    <source>
        <dbReference type="ARBA" id="ARBA00022475"/>
    </source>
</evidence>
<dbReference type="PRINTS" id="PR00885">
    <property type="entry name" value="BCTERIALGSPH"/>
</dbReference>
<evidence type="ECO:0000256" key="5">
    <source>
        <dbReference type="ARBA" id="ARBA00022519"/>
    </source>
</evidence>
<comment type="similarity">
    <text evidence="9">Belongs to the GSP H family.</text>
</comment>
<evidence type="ECO:0000256" key="12">
    <source>
        <dbReference type="SAM" id="Phobius"/>
    </source>
</evidence>
<dbReference type="NCBIfam" id="TIGR02532">
    <property type="entry name" value="IV_pilin_GFxxxE"/>
    <property type="match status" value="1"/>
</dbReference>
<evidence type="ECO:0000256" key="1">
    <source>
        <dbReference type="ARBA" id="ARBA00004377"/>
    </source>
</evidence>
<dbReference type="InterPro" id="IPR012902">
    <property type="entry name" value="N_methyl_site"/>
</dbReference>
<evidence type="ECO:0000256" key="2">
    <source>
        <dbReference type="ARBA" id="ARBA00021549"/>
    </source>
</evidence>
<dbReference type="InterPro" id="IPR045584">
    <property type="entry name" value="Pilin-like"/>
</dbReference>
<keyword evidence="15" id="KW-1185">Reference proteome</keyword>
<dbReference type="Pfam" id="PF12019">
    <property type="entry name" value="GspH"/>
    <property type="match status" value="1"/>
</dbReference>
<keyword evidence="8 12" id="KW-0472">Membrane</keyword>
<accession>A0A6I4IWP2</accession>
<comment type="caution">
    <text evidence="14">The sequence shown here is derived from an EMBL/GenBank/DDBJ whole genome shotgun (WGS) entry which is preliminary data.</text>
</comment>
<gene>
    <name evidence="14" type="primary">gspH</name>
    <name evidence="14" type="ORF">GON01_00340</name>
</gene>
<dbReference type="EMBL" id="WQMS01000001">
    <property type="protein sequence ID" value="MVO76388.1"/>
    <property type="molecule type" value="Genomic_DNA"/>
</dbReference>
<keyword evidence="6 12" id="KW-0812">Transmembrane</keyword>
<dbReference type="Gene3D" id="3.55.40.10">
    <property type="entry name" value="minor pseudopilin epsh domain"/>
    <property type="match status" value="1"/>
</dbReference>
<organism evidence="14 15">
    <name type="scientific">Sphingomonas horti</name>
    <dbReference type="NCBI Taxonomy" id="2682842"/>
    <lineage>
        <taxon>Bacteria</taxon>
        <taxon>Pseudomonadati</taxon>
        <taxon>Pseudomonadota</taxon>
        <taxon>Alphaproteobacteria</taxon>
        <taxon>Sphingomonadales</taxon>
        <taxon>Sphingomonadaceae</taxon>
        <taxon>Sphingomonas</taxon>
    </lineage>
</organism>
<evidence type="ECO:0000256" key="9">
    <source>
        <dbReference type="ARBA" id="ARBA00025772"/>
    </source>
</evidence>
<keyword evidence="3" id="KW-1003">Cell membrane</keyword>
<evidence type="ECO:0000313" key="14">
    <source>
        <dbReference type="EMBL" id="MVO76388.1"/>
    </source>
</evidence>
<dbReference type="InterPro" id="IPR002416">
    <property type="entry name" value="T2SS_protein-GspH"/>
</dbReference>
<evidence type="ECO:0000256" key="11">
    <source>
        <dbReference type="SAM" id="MobiDB-lite"/>
    </source>
</evidence>
<reference evidence="14 15" key="1">
    <citation type="submission" date="2019-12" db="EMBL/GenBank/DDBJ databases">
        <authorList>
            <person name="Huq M.A."/>
        </authorList>
    </citation>
    <scope>NUCLEOTIDE SEQUENCE [LARGE SCALE GENOMIC DNA]</scope>
    <source>
        <strain evidence="14 15">MAH-20</strain>
    </source>
</reference>
<dbReference type="SUPFAM" id="SSF54523">
    <property type="entry name" value="Pili subunits"/>
    <property type="match status" value="1"/>
</dbReference>
<dbReference type="GO" id="GO:0015628">
    <property type="term" value="P:protein secretion by the type II secretion system"/>
    <property type="evidence" value="ECO:0007669"/>
    <property type="project" value="InterPro"/>
</dbReference>
<evidence type="ECO:0000259" key="13">
    <source>
        <dbReference type="Pfam" id="PF12019"/>
    </source>
</evidence>
<evidence type="ECO:0000256" key="7">
    <source>
        <dbReference type="ARBA" id="ARBA00022989"/>
    </source>
</evidence>
<evidence type="ECO:0000256" key="8">
    <source>
        <dbReference type="ARBA" id="ARBA00023136"/>
    </source>
</evidence>
<dbReference type="GO" id="GO:0015627">
    <property type="term" value="C:type II protein secretion system complex"/>
    <property type="evidence" value="ECO:0007669"/>
    <property type="project" value="InterPro"/>
</dbReference>
<feature type="transmembrane region" description="Helical" evidence="12">
    <location>
        <begin position="40"/>
        <end position="61"/>
    </location>
</feature>
<feature type="domain" description="General secretion pathway GspH" evidence="13">
    <location>
        <begin position="71"/>
        <end position="172"/>
    </location>
</feature>
<keyword evidence="5" id="KW-0997">Cell inner membrane</keyword>
<dbReference type="AlphaFoldDB" id="A0A6I4IWP2"/>
<name>A0A6I4IWP2_9SPHN</name>
<evidence type="ECO:0000256" key="6">
    <source>
        <dbReference type="ARBA" id="ARBA00022692"/>
    </source>
</evidence>
<dbReference type="GO" id="GO:0005886">
    <property type="term" value="C:plasma membrane"/>
    <property type="evidence" value="ECO:0007669"/>
    <property type="project" value="UniProtKB-SubCell"/>
</dbReference>
<proteinExistence type="inferred from homology"/>
<dbReference type="Proteomes" id="UP000441389">
    <property type="component" value="Unassembled WGS sequence"/>
</dbReference>
<keyword evidence="7 12" id="KW-1133">Transmembrane helix</keyword>